<proteinExistence type="predicted"/>
<evidence type="ECO:0000259" key="2">
    <source>
        <dbReference type="PROSITE" id="PS50110"/>
    </source>
</evidence>
<dbReference type="EMBL" id="WAEL01000001">
    <property type="protein sequence ID" value="NID09076.1"/>
    <property type="molecule type" value="Genomic_DNA"/>
</dbReference>
<reference evidence="3" key="1">
    <citation type="submission" date="2024-05" db="EMBL/GenBank/DDBJ databases">
        <authorList>
            <person name="Jung D.-H."/>
        </authorList>
    </citation>
    <scope>NUCLEOTIDE SEQUENCE</scope>
    <source>
        <strain evidence="3">JA-25</strain>
    </source>
</reference>
<dbReference type="Pfam" id="PF00072">
    <property type="entry name" value="Response_reg"/>
    <property type="match status" value="1"/>
</dbReference>
<name>A0ABX0QAR0_9BACT</name>
<protein>
    <submittedName>
        <fullName evidence="3">Response regulator</fullName>
    </submittedName>
</protein>
<sequence>MSLQGPIILIVDDDDLLLFENVLKKINLPNPIIYFSHGQQVLDHLRGEHKPPFLILCDTSLPGMTGLQLRHEIESDANLKRQAIPFLFMAHPADRTLVEEAYEMTIQGMFEIPTKYGELETQFRAIVAYWSLCLHPNRY</sequence>
<dbReference type="RefSeq" id="WP_085414807.1">
    <property type="nucleotide sequence ID" value="NZ_WAEL01000001.1"/>
</dbReference>
<evidence type="ECO:0000313" key="4">
    <source>
        <dbReference type="Proteomes" id="UP000606008"/>
    </source>
</evidence>
<dbReference type="SUPFAM" id="SSF52172">
    <property type="entry name" value="CheY-like"/>
    <property type="match status" value="1"/>
</dbReference>
<accession>A0ABX0QAR0</accession>
<dbReference type="InterPro" id="IPR011006">
    <property type="entry name" value="CheY-like_superfamily"/>
</dbReference>
<organism evidence="3 4">
    <name type="scientific">Fibrivirga algicola</name>
    <dbReference type="NCBI Taxonomy" id="2950420"/>
    <lineage>
        <taxon>Bacteria</taxon>
        <taxon>Pseudomonadati</taxon>
        <taxon>Bacteroidota</taxon>
        <taxon>Cytophagia</taxon>
        <taxon>Cytophagales</taxon>
        <taxon>Spirosomataceae</taxon>
        <taxon>Fibrivirga</taxon>
    </lineage>
</organism>
<gene>
    <name evidence="3" type="ORF">F7231_02745</name>
</gene>
<keyword evidence="1" id="KW-0597">Phosphoprotein</keyword>
<keyword evidence="4" id="KW-1185">Reference proteome</keyword>
<feature type="modified residue" description="4-aspartylphosphate" evidence="1">
    <location>
        <position position="58"/>
    </location>
</feature>
<evidence type="ECO:0000313" key="3">
    <source>
        <dbReference type="EMBL" id="NID09076.1"/>
    </source>
</evidence>
<dbReference type="PROSITE" id="PS50110">
    <property type="entry name" value="RESPONSE_REGULATORY"/>
    <property type="match status" value="1"/>
</dbReference>
<dbReference type="Proteomes" id="UP000606008">
    <property type="component" value="Unassembled WGS sequence"/>
</dbReference>
<evidence type="ECO:0000256" key="1">
    <source>
        <dbReference type="PROSITE-ProRule" id="PRU00169"/>
    </source>
</evidence>
<comment type="caution">
    <text evidence="3">The sequence shown here is derived from an EMBL/GenBank/DDBJ whole genome shotgun (WGS) entry which is preliminary data.</text>
</comment>
<feature type="domain" description="Response regulatory" evidence="2">
    <location>
        <begin position="7"/>
        <end position="130"/>
    </location>
</feature>
<dbReference type="Gene3D" id="3.40.50.2300">
    <property type="match status" value="1"/>
</dbReference>
<dbReference type="InterPro" id="IPR001789">
    <property type="entry name" value="Sig_transdc_resp-reg_receiver"/>
</dbReference>